<evidence type="ECO:0000256" key="6">
    <source>
        <dbReference type="ARBA" id="ARBA00023157"/>
    </source>
</evidence>
<dbReference type="PANTHER" id="PTHR14592">
    <property type="entry name" value="UNCHARACTERIZED FAM3"/>
    <property type="match status" value="1"/>
</dbReference>
<evidence type="ECO:0000256" key="1">
    <source>
        <dbReference type="ARBA" id="ARBA00004613"/>
    </source>
</evidence>
<keyword evidence="6" id="KW-1015">Disulfide bond</keyword>
<dbReference type="AlphaFoldDB" id="A0A8C0TLG0"/>
<feature type="domain" description="ILEI/PANDER" evidence="9">
    <location>
        <begin position="229"/>
        <end position="317"/>
    </location>
</feature>
<dbReference type="Proteomes" id="UP000694542">
    <property type="component" value="Chromosome 31"/>
</dbReference>
<evidence type="ECO:0000256" key="8">
    <source>
        <dbReference type="SAM" id="MobiDB-lite"/>
    </source>
</evidence>
<dbReference type="Pfam" id="PF15711">
    <property type="entry name" value="ILEI"/>
    <property type="match status" value="1"/>
</dbReference>
<evidence type="ECO:0000313" key="10">
    <source>
        <dbReference type="Ensembl" id="ENSCAFP00040039044.1"/>
    </source>
</evidence>
<comment type="subcellular location">
    <subcellularLocation>
        <location evidence="1">Secreted</location>
    </subcellularLocation>
</comment>
<keyword evidence="4" id="KW-0732">Signal</keyword>
<feature type="region of interest" description="Disordered" evidence="8">
    <location>
        <begin position="61"/>
        <end position="80"/>
    </location>
</feature>
<sequence>PFPFRRHCTGGWGCEPLRDTGSSPWGTDPVPTPGPLSAGRGQHPSWAAGWWSSWAPPRAPAGPHLPDLQAPARPAPARPPAGLRFREAPLPALCTSCALRGRVPVARGPCEALCGRRRAAPEDAPLDCRYFEGRVLLLCLHKRLVFRVPAGRAHSRGVLTRAVYGFRNIAEKPLLKAPTPKRQKCDHWTPCPLNTYAYRLLSGGGRDKYAKICFEDELLIGEKTGNVGRGINIAIVDYLTGKVRATQYFNMVEGDNSGLMATFIQSAPPKSLLFMVTQDDGASGLKEDAKKVIEALGSKQIRNIKFRSSWVFLTAKGFELPADIQRENINHSDNARNRYSGWPAEIQIEGCIPKMPS</sequence>
<reference evidence="10" key="1">
    <citation type="submission" date="2018-10" db="EMBL/GenBank/DDBJ databases">
        <title>De novo assembly of a Great Dane genome.</title>
        <authorList>
            <person name="Kidd J.M."/>
            <person name="Pendleton A.L."/>
            <person name="Shen F."/>
            <person name="Emery S."/>
        </authorList>
    </citation>
    <scope>NUCLEOTIDE SEQUENCE [LARGE SCALE GENOMIC DNA]</scope>
    <source>
        <strain evidence="10">Great Dane</strain>
    </source>
</reference>
<organism evidence="10 11">
    <name type="scientific">Canis lupus familiaris</name>
    <name type="common">Dog</name>
    <name type="synonym">Canis familiaris</name>
    <dbReference type="NCBI Taxonomy" id="9615"/>
    <lineage>
        <taxon>Eukaryota</taxon>
        <taxon>Metazoa</taxon>
        <taxon>Chordata</taxon>
        <taxon>Craniata</taxon>
        <taxon>Vertebrata</taxon>
        <taxon>Euteleostomi</taxon>
        <taxon>Mammalia</taxon>
        <taxon>Eutheria</taxon>
        <taxon>Laurasiatheria</taxon>
        <taxon>Carnivora</taxon>
        <taxon>Caniformia</taxon>
        <taxon>Canidae</taxon>
        <taxon>Canis</taxon>
    </lineage>
</organism>
<protein>
    <submittedName>
        <fullName evidence="10">FAM3 metabolism regulating signaling molecule B</fullName>
    </submittedName>
</protein>
<dbReference type="InterPro" id="IPR039220">
    <property type="entry name" value="FAM3"/>
</dbReference>
<name>A0A8C0TLG0_CANLF</name>
<evidence type="ECO:0000256" key="4">
    <source>
        <dbReference type="ARBA" id="ARBA00022729"/>
    </source>
</evidence>
<dbReference type="PROSITE" id="PS52031">
    <property type="entry name" value="GG_LECTIN"/>
    <property type="match status" value="1"/>
</dbReference>
<keyword evidence="3" id="KW-0964">Secreted</keyword>
<dbReference type="Ensembl" id="ENSCAFT00040044702.1">
    <property type="protein sequence ID" value="ENSCAFP00040039044.1"/>
    <property type="gene ID" value="ENSCAFG00040023995.1"/>
</dbReference>
<proteinExistence type="inferred from homology"/>
<evidence type="ECO:0000259" key="9">
    <source>
        <dbReference type="Pfam" id="PF15711"/>
    </source>
</evidence>
<evidence type="ECO:0000256" key="2">
    <source>
        <dbReference type="ARBA" id="ARBA00010905"/>
    </source>
</evidence>
<dbReference type="GO" id="GO:0030246">
    <property type="term" value="F:carbohydrate binding"/>
    <property type="evidence" value="ECO:0007669"/>
    <property type="project" value="UniProtKB-UniRule"/>
</dbReference>
<reference evidence="10" key="2">
    <citation type="submission" date="2025-08" db="UniProtKB">
        <authorList>
            <consortium name="Ensembl"/>
        </authorList>
    </citation>
    <scope>IDENTIFICATION</scope>
</reference>
<evidence type="ECO:0000256" key="3">
    <source>
        <dbReference type="ARBA" id="ARBA00022525"/>
    </source>
</evidence>
<evidence type="ECO:0000256" key="5">
    <source>
        <dbReference type="ARBA" id="ARBA00022734"/>
    </source>
</evidence>
<keyword evidence="5 7" id="KW-0430">Lectin</keyword>
<evidence type="ECO:0000313" key="11">
    <source>
        <dbReference type="Proteomes" id="UP000694542"/>
    </source>
</evidence>
<evidence type="ECO:0000256" key="7">
    <source>
        <dbReference type="PROSITE-ProRule" id="PRU01375"/>
    </source>
</evidence>
<gene>
    <name evidence="10" type="primary">FAM3B</name>
</gene>
<feature type="region of interest" description="Disordered" evidence="8">
    <location>
        <begin position="13"/>
        <end position="43"/>
    </location>
</feature>
<comment type="similarity">
    <text evidence="2">Belongs to the FAM3 family.</text>
</comment>
<dbReference type="InterPro" id="IPR039477">
    <property type="entry name" value="ILEI/PANDER_dom"/>
</dbReference>
<accession>A0A8C0TLG0</accession>
<dbReference type="GO" id="GO:0005576">
    <property type="term" value="C:extracellular region"/>
    <property type="evidence" value="ECO:0007669"/>
    <property type="project" value="UniProtKB-SubCell"/>
</dbReference>
<dbReference type="OrthoDB" id="440755at2759"/>